<dbReference type="RefSeq" id="WP_192591861.1">
    <property type="nucleotide sequence ID" value="NZ_JADBEE010000001.1"/>
</dbReference>
<reference evidence="3 4" key="1">
    <citation type="submission" date="2020-10" db="EMBL/GenBank/DDBJ databases">
        <title>Sequencing the genomes of 1000 actinobacteria strains.</title>
        <authorList>
            <person name="Klenk H.-P."/>
        </authorList>
    </citation>
    <scope>NUCLEOTIDE SEQUENCE [LARGE SCALE GENOMIC DNA]</scope>
    <source>
        <strain evidence="3 4">DSM 15474</strain>
    </source>
</reference>
<evidence type="ECO:0000256" key="1">
    <source>
        <dbReference type="SAM" id="MobiDB-lite"/>
    </source>
</evidence>
<accession>A0ABR9J880</accession>
<feature type="region of interest" description="Disordered" evidence="1">
    <location>
        <begin position="92"/>
        <end position="112"/>
    </location>
</feature>
<keyword evidence="2" id="KW-0472">Membrane</keyword>
<dbReference type="EMBL" id="JADBEE010000001">
    <property type="protein sequence ID" value="MBE1515212.1"/>
    <property type="molecule type" value="Genomic_DNA"/>
</dbReference>
<keyword evidence="4" id="KW-1185">Reference proteome</keyword>
<keyword evidence="2" id="KW-1133">Transmembrane helix</keyword>
<proteinExistence type="predicted"/>
<evidence type="ECO:0000256" key="2">
    <source>
        <dbReference type="SAM" id="Phobius"/>
    </source>
</evidence>
<feature type="compositionally biased region" description="Basic and acidic residues" evidence="1">
    <location>
        <begin position="102"/>
        <end position="112"/>
    </location>
</feature>
<comment type="caution">
    <text evidence="3">The sequence shown here is derived from an EMBL/GenBank/DDBJ whole genome shotgun (WGS) entry which is preliminary data.</text>
</comment>
<organism evidence="3 4">
    <name type="scientific">Nesterenkonia halotolerans</name>
    <dbReference type="NCBI Taxonomy" id="225325"/>
    <lineage>
        <taxon>Bacteria</taxon>
        <taxon>Bacillati</taxon>
        <taxon>Actinomycetota</taxon>
        <taxon>Actinomycetes</taxon>
        <taxon>Micrococcales</taxon>
        <taxon>Micrococcaceae</taxon>
        <taxon>Nesterenkonia</taxon>
    </lineage>
</organism>
<dbReference type="Proteomes" id="UP000636579">
    <property type="component" value="Unassembled WGS sequence"/>
</dbReference>
<evidence type="ECO:0000313" key="3">
    <source>
        <dbReference type="EMBL" id="MBE1515212.1"/>
    </source>
</evidence>
<name>A0ABR9J880_9MICC</name>
<sequence length="112" mass="12123">MSSREQPDASARRQVTVRPTPRLSPFLITGVLVAVVAAVVVVLVTGPAEDYTTAGSLGYLTVAFAMPGLALGAVIWLLIDWRSRKRTRTYDLQKFEAQGSEPAERKPAHGSE</sequence>
<feature type="transmembrane region" description="Helical" evidence="2">
    <location>
        <begin position="23"/>
        <end position="45"/>
    </location>
</feature>
<gene>
    <name evidence="3" type="ORF">H4W26_001967</name>
</gene>
<feature type="transmembrane region" description="Helical" evidence="2">
    <location>
        <begin position="57"/>
        <end position="79"/>
    </location>
</feature>
<evidence type="ECO:0000313" key="4">
    <source>
        <dbReference type="Proteomes" id="UP000636579"/>
    </source>
</evidence>
<keyword evidence="2" id="KW-0812">Transmembrane</keyword>
<protein>
    <submittedName>
        <fullName evidence="3">Uncharacterized protein</fullName>
    </submittedName>
</protein>